<feature type="transmembrane region" description="Helical" evidence="1">
    <location>
        <begin position="208"/>
        <end position="230"/>
    </location>
</feature>
<keyword evidence="1" id="KW-0472">Membrane</keyword>
<feature type="transmembrane region" description="Helical" evidence="1">
    <location>
        <begin position="267"/>
        <end position="288"/>
    </location>
</feature>
<accession>A0A6J4J5U9</accession>
<gene>
    <name evidence="2" type="ORF">AVDCRST_MAG50-3317</name>
</gene>
<evidence type="ECO:0000256" key="1">
    <source>
        <dbReference type="SAM" id="Phobius"/>
    </source>
</evidence>
<protein>
    <submittedName>
        <fullName evidence="2">Uncharacterized protein</fullName>
    </submittedName>
</protein>
<feature type="transmembrane region" description="Helical" evidence="1">
    <location>
        <begin position="51"/>
        <end position="73"/>
    </location>
</feature>
<dbReference type="GO" id="GO:0140359">
    <property type="term" value="F:ABC-type transporter activity"/>
    <property type="evidence" value="ECO:0007669"/>
    <property type="project" value="InterPro"/>
</dbReference>
<evidence type="ECO:0000313" key="2">
    <source>
        <dbReference type="EMBL" id="CAA9270195.1"/>
    </source>
</evidence>
<dbReference type="Pfam" id="PF12679">
    <property type="entry name" value="ABC2_membrane_2"/>
    <property type="match status" value="1"/>
</dbReference>
<dbReference type="EMBL" id="CADCTF010000160">
    <property type="protein sequence ID" value="CAA9270195.1"/>
    <property type="molecule type" value="Genomic_DNA"/>
</dbReference>
<feature type="transmembrane region" description="Helical" evidence="1">
    <location>
        <begin position="135"/>
        <end position="160"/>
    </location>
</feature>
<sequence length="295" mass="31244">MSLPTGDARILDRGYRRYDGPRAGTAHAVRSVIAHTLRRILGLRRPARAKVLPVMAIAFAYIPAIVFVGIVALSGRFGARAQADLIVPPYGEYYGFIISAIVLFVTFVAPEALCPDRRSRSLSLYLSSPLTRMTYLLGKVLAVAIVVAFVTVGPPLLLLFGRMMQSAGPDGFLAFLAVLGRMLASGTMLAALYTAVSMGVASLTDRRAVAAAATLLLLIGSSIVTGTIVYGLNGPSWVFGSHLTAAPLLLVSRIYGESSGDPQVTTLALAAGALFWTALGSAVCVLRYRSLQVTR</sequence>
<organism evidence="2">
    <name type="scientific">uncultured Acidimicrobiales bacterium</name>
    <dbReference type="NCBI Taxonomy" id="310071"/>
    <lineage>
        <taxon>Bacteria</taxon>
        <taxon>Bacillati</taxon>
        <taxon>Actinomycetota</taxon>
        <taxon>Acidimicrobiia</taxon>
        <taxon>Acidimicrobiales</taxon>
        <taxon>environmental samples</taxon>
    </lineage>
</organism>
<dbReference type="GO" id="GO:0005886">
    <property type="term" value="C:plasma membrane"/>
    <property type="evidence" value="ECO:0007669"/>
    <property type="project" value="UniProtKB-SubCell"/>
</dbReference>
<reference evidence="2" key="1">
    <citation type="submission" date="2020-02" db="EMBL/GenBank/DDBJ databases">
        <authorList>
            <person name="Meier V. D."/>
        </authorList>
    </citation>
    <scope>NUCLEOTIDE SEQUENCE</scope>
    <source>
        <strain evidence="2">AVDCRST_MAG50</strain>
    </source>
</reference>
<feature type="transmembrane region" description="Helical" evidence="1">
    <location>
        <begin position="172"/>
        <end position="196"/>
    </location>
</feature>
<keyword evidence="1" id="KW-0812">Transmembrane</keyword>
<name>A0A6J4J5U9_9ACTN</name>
<dbReference type="AlphaFoldDB" id="A0A6J4J5U9"/>
<proteinExistence type="predicted"/>
<feature type="transmembrane region" description="Helical" evidence="1">
    <location>
        <begin position="93"/>
        <end position="114"/>
    </location>
</feature>
<keyword evidence="1" id="KW-1133">Transmembrane helix</keyword>